<dbReference type="EMBL" id="CP016804">
    <property type="protein sequence ID" value="APE95567.1"/>
    <property type="molecule type" value="Genomic_DNA"/>
</dbReference>
<gene>
    <name evidence="3" type="ORF">HSR6_1118</name>
    <name evidence="2" type="ORF">HTSR_1081</name>
</gene>
<organism evidence="2 4">
    <name type="scientific">Halodesulfurarchaeum formicicum</name>
    <dbReference type="NCBI Taxonomy" id="1873524"/>
    <lineage>
        <taxon>Archaea</taxon>
        <taxon>Methanobacteriati</taxon>
        <taxon>Methanobacteriota</taxon>
        <taxon>Stenosarchaea group</taxon>
        <taxon>Halobacteria</taxon>
        <taxon>Halobacteriales</taxon>
        <taxon>Halobacteriaceae</taxon>
        <taxon>Halodesulfurarchaeum</taxon>
    </lineage>
</organism>
<dbReference type="KEGG" id="hhsr:HSR6_1118"/>
<reference evidence="5" key="2">
    <citation type="submission" date="2016-08" db="EMBL/GenBank/DDBJ databases">
        <title>Discovery of first anaerobic lithoheterotrophic haloarchae widely represented in hypersaline habitats.</title>
        <authorList>
            <person name="Sorokin D.Y."/>
            <person name="Kublanov I.V."/>
            <person name="Roman P."/>
            <person name="Sinninghe Damste J.S."/>
            <person name="Golyshin P.N."/>
            <person name="Rojo D."/>
            <person name="Ciordia S."/>
            <person name="Mena Md.C."/>
            <person name="Ferrer M."/>
            <person name="Smedile F."/>
            <person name="Messina E."/>
            <person name="La Cono V."/>
            <person name="Yakimov M.M."/>
        </authorList>
    </citation>
    <scope>NUCLEOTIDE SEQUENCE [LARGE SCALE GENOMIC DNA]</scope>
    <source>
        <strain evidence="5">HSR6</strain>
    </source>
</reference>
<dbReference type="InterPro" id="IPR000182">
    <property type="entry name" value="GNAT_dom"/>
</dbReference>
<sequence>MEYAVLGVPPDGPSLTLDWQTFAYAGKFEMTNTGKAVLREAGSVLAAAAFNGDREDDDQAWIRYLTVRSDRRGEGLGPRLVRNLRETLRERGYERIAIAVNNPIAYRALYRAGFGFTGRETGLAELVLTWPADRSEERYRAGLERFADRDLPEGQAQLLDRWLQETHLPEPVNGIP</sequence>
<dbReference type="OrthoDB" id="213793at2157"/>
<dbReference type="InterPro" id="IPR016181">
    <property type="entry name" value="Acyl_CoA_acyltransferase"/>
</dbReference>
<dbReference type="CDD" id="cd04301">
    <property type="entry name" value="NAT_SF"/>
    <property type="match status" value="1"/>
</dbReference>
<name>A0A1D8S4I5_9EURY</name>
<accession>A0A1J1ACW6</accession>
<evidence type="ECO:0000313" key="3">
    <source>
        <dbReference type="EMBL" id="APE95567.1"/>
    </source>
</evidence>
<dbReference type="KEGG" id="halh:HTSR_1081"/>
<dbReference type="PATRIC" id="fig|1855411.3.peg.1081"/>
<protein>
    <submittedName>
        <fullName evidence="2">N-acetyltransferase GCN5</fullName>
    </submittedName>
</protein>
<dbReference type="Pfam" id="PF00583">
    <property type="entry name" value="Acetyltransf_1"/>
    <property type="match status" value="1"/>
</dbReference>
<accession>A0A1D8S4I5</accession>
<evidence type="ECO:0000259" key="1">
    <source>
        <dbReference type="PROSITE" id="PS51186"/>
    </source>
</evidence>
<dbReference type="Gene3D" id="3.40.630.30">
    <property type="match status" value="1"/>
</dbReference>
<reference evidence="2 4" key="1">
    <citation type="submission" date="2016-06" db="EMBL/GenBank/DDBJ databases">
        <title>Discovery of anaerobic lithoheterotrophic haloarchaeon capable of sulfur respiration by hydrogen and formate.</title>
        <authorList>
            <person name="Sorokin D.Y."/>
            <person name="Kublanov I.V."/>
            <person name="Roman P."/>
            <person name="Sinninghe Damste J.S."/>
            <person name="Golyshin P.N."/>
            <person name="Rojo D."/>
            <person name="Ciordia S."/>
            <person name="Mena Md.C."/>
            <person name="Ferrer M."/>
            <person name="Smedile F."/>
            <person name="Messina E."/>
            <person name="La Cono V."/>
            <person name="Yakimov M.M."/>
        </authorList>
    </citation>
    <scope>NUCLEOTIDE SEQUENCE [LARGE SCALE GENOMIC DNA]</scope>
    <source>
        <strain evidence="2 4">HTSR1</strain>
    </source>
</reference>
<dbReference type="SUPFAM" id="SSF55729">
    <property type="entry name" value="Acyl-CoA N-acyltransferases (Nat)"/>
    <property type="match status" value="1"/>
</dbReference>
<dbReference type="GeneID" id="30417642"/>
<reference evidence="3" key="3">
    <citation type="journal article" date="2017" name="ISME J.">
        <title>Discovery of anaerobic lithoheterotrophic haloarchaea, ubiquitous in hypersaline habitats.</title>
        <authorList>
            <person name="Sorokin D.Y."/>
            <person name="Messina E."/>
            <person name="Smedile F."/>
            <person name="Roman P."/>
            <person name="Damste J.S.S."/>
            <person name="Ciordia S."/>
            <person name="Mena M.C."/>
            <person name="Ferrer M."/>
            <person name="Golyshin P.N."/>
            <person name="Kublanov I.V."/>
            <person name="Samarov N.I."/>
            <person name="Toshchakov S.V."/>
            <person name="La Cono V."/>
            <person name="Yakimov M.M."/>
        </authorList>
    </citation>
    <scope>NUCLEOTIDE SEQUENCE</scope>
    <source>
        <strain evidence="3">HSR6</strain>
    </source>
</reference>
<dbReference type="EMBL" id="CP016070">
    <property type="protein sequence ID" value="AOW80262.1"/>
    <property type="molecule type" value="Genomic_DNA"/>
</dbReference>
<proteinExistence type="predicted"/>
<keyword evidence="2" id="KW-0808">Transferase</keyword>
<dbReference type="Proteomes" id="UP000185608">
    <property type="component" value="Chromosome"/>
</dbReference>
<evidence type="ECO:0000313" key="2">
    <source>
        <dbReference type="EMBL" id="AOW80262.1"/>
    </source>
</evidence>
<dbReference type="AlphaFoldDB" id="A0A1D8S4I5"/>
<dbReference type="PROSITE" id="PS51186">
    <property type="entry name" value="GNAT"/>
    <property type="match status" value="1"/>
</dbReference>
<evidence type="ECO:0000313" key="5">
    <source>
        <dbReference type="Proteomes" id="UP000186165"/>
    </source>
</evidence>
<dbReference type="GO" id="GO:0016747">
    <property type="term" value="F:acyltransferase activity, transferring groups other than amino-acyl groups"/>
    <property type="evidence" value="ECO:0007669"/>
    <property type="project" value="InterPro"/>
</dbReference>
<dbReference type="RefSeq" id="WP_070364967.1">
    <property type="nucleotide sequence ID" value="NZ_CP016070.1"/>
</dbReference>
<dbReference type="Proteomes" id="UP000186165">
    <property type="component" value="Chromosome"/>
</dbReference>
<keyword evidence="5" id="KW-1185">Reference proteome</keyword>
<feature type="domain" description="N-acetyltransferase" evidence="1">
    <location>
        <begin position="1"/>
        <end position="133"/>
    </location>
</feature>
<dbReference type="STRING" id="1873524.HSR6_1118"/>
<evidence type="ECO:0000313" key="4">
    <source>
        <dbReference type="Proteomes" id="UP000185608"/>
    </source>
</evidence>